<dbReference type="CDD" id="cd08474">
    <property type="entry name" value="PBP2_CrgA_like_5"/>
    <property type="match status" value="1"/>
</dbReference>
<comment type="similarity">
    <text evidence="1">Belongs to the LysR transcriptional regulatory family.</text>
</comment>
<evidence type="ECO:0000313" key="6">
    <source>
        <dbReference type="EMBL" id="WBO23814.1"/>
    </source>
</evidence>
<dbReference type="PANTHER" id="PTHR30537">
    <property type="entry name" value="HTH-TYPE TRANSCRIPTIONAL REGULATOR"/>
    <property type="match status" value="1"/>
</dbReference>
<reference evidence="6 7" key="1">
    <citation type="submission" date="2022-12" db="EMBL/GenBank/DDBJ databases">
        <title>Sphingomonas abieness sp. nov., an endophytic bacterium isolated from Abies koreana.</title>
        <authorList>
            <person name="Jiang L."/>
            <person name="Lee J."/>
        </authorList>
    </citation>
    <scope>NUCLEOTIDE SEQUENCE [LARGE SCALE GENOMIC DNA]</scope>
    <source>
        <strain evidence="7">PAMB 00755</strain>
    </source>
</reference>
<dbReference type="Proteomes" id="UP001210865">
    <property type="component" value="Chromosome"/>
</dbReference>
<evidence type="ECO:0000313" key="7">
    <source>
        <dbReference type="Proteomes" id="UP001210865"/>
    </source>
</evidence>
<dbReference type="Gene3D" id="3.40.190.290">
    <property type="match status" value="1"/>
</dbReference>
<keyword evidence="7" id="KW-1185">Reference proteome</keyword>
<accession>A0ABY7NQK0</accession>
<dbReference type="PANTHER" id="PTHR30537:SF1">
    <property type="entry name" value="HTH-TYPE TRANSCRIPTIONAL REGULATOR PGRR"/>
    <property type="match status" value="1"/>
</dbReference>
<evidence type="ECO:0000259" key="5">
    <source>
        <dbReference type="PROSITE" id="PS50931"/>
    </source>
</evidence>
<evidence type="ECO:0000256" key="4">
    <source>
        <dbReference type="ARBA" id="ARBA00023163"/>
    </source>
</evidence>
<dbReference type="InterPro" id="IPR000847">
    <property type="entry name" value="LysR_HTH_N"/>
</dbReference>
<dbReference type="RefSeq" id="WP_270078445.1">
    <property type="nucleotide sequence ID" value="NZ_CP115174.1"/>
</dbReference>
<dbReference type="SUPFAM" id="SSF46785">
    <property type="entry name" value="Winged helix' DNA-binding domain"/>
    <property type="match status" value="1"/>
</dbReference>
<evidence type="ECO:0000256" key="3">
    <source>
        <dbReference type="ARBA" id="ARBA00023125"/>
    </source>
</evidence>
<dbReference type="InterPro" id="IPR036388">
    <property type="entry name" value="WH-like_DNA-bd_sf"/>
</dbReference>
<evidence type="ECO:0000256" key="1">
    <source>
        <dbReference type="ARBA" id="ARBA00009437"/>
    </source>
</evidence>
<dbReference type="Pfam" id="PF03466">
    <property type="entry name" value="LysR_substrate"/>
    <property type="match status" value="1"/>
</dbReference>
<evidence type="ECO:0000256" key="2">
    <source>
        <dbReference type="ARBA" id="ARBA00023015"/>
    </source>
</evidence>
<keyword evidence="3" id="KW-0238">DNA-binding</keyword>
<dbReference type="PROSITE" id="PS50931">
    <property type="entry name" value="HTH_LYSR"/>
    <property type="match status" value="1"/>
</dbReference>
<protein>
    <submittedName>
        <fullName evidence="6">LysR family transcriptional regulator</fullName>
    </submittedName>
</protein>
<gene>
    <name evidence="6" type="ORF">PBT88_06750</name>
</gene>
<organism evidence="6 7">
    <name type="scientific">Sphingomonas abietis</name>
    <dbReference type="NCBI Taxonomy" id="3012344"/>
    <lineage>
        <taxon>Bacteria</taxon>
        <taxon>Pseudomonadati</taxon>
        <taxon>Pseudomonadota</taxon>
        <taxon>Alphaproteobacteria</taxon>
        <taxon>Sphingomonadales</taxon>
        <taxon>Sphingomonadaceae</taxon>
        <taxon>Sphingomonas</taxon>
    </lineage>
</organism>
<proteinExistence type="inferred from homology"/>
<name>A0ABY7NQK0_9SPHN</name>
<keyword evidence="2" id="KW-0805">Transcription regulation</keyword>
<dbReference type="InterPro" id="IPR058163">
    <property type="entry name" value="LysR-type_TF_proteobact-type"/>
</dbReference>
<dbReference type="SUPFAM" id="SSF53850">
    <property type="entry name" value="Periplasmic binding protein-like II"/>
    <property type="match status" value="1"/>
</dbReference>
<dbReference type="Pfam" id="PF00126">
    <property type="entry name" value="HTH_1"/>
    <property type="match status" value="1"/>
</dbReference>
<feature type="domain" description="HTH lysR-type" evidence="5">
    <location>
        <begin position="4"/>
        <end position="61"/>
    </location>
</feature>
<keyword evidence="4" id="KW-0804">Transcription</keyword>
<dbReference type="InterPro" id="IPR005119">
    <property type="entry name" value="LysR_subst-bd"/>
</dbReference>
<dbReference type="InterPro" id="IPR036390">
    <property type="entry name" value="WH_DNA-bd_sf"/>
</dbReference>
<dbReference type="Gene3D" id="1.10.10.10">
    <property type="entry name" value="Winged helix-like DNA-binding domain superfamily/Winged helix DNA-binding domain"/>
    <property type="match status" value="1"/>
</dbReference>
<sequence length="304" mass="33222">MPKPSLADLTAFASIAEHRSFRRAADALGVSRSSLSHLMRALERTLDVRLLHRTTRSVAPTEAGERLLKRLMPVLRDLDEALDAVSDDRGQPSGTLRINGNEAATRLLLRTVVPAFLARYPQMALDLVSEGRLIDIVEQGFDAGIRLAESVPHDMIAVRLGGDVRFVAVSSPAYLAASSTPRHPDDLRQHRCIRQRLPSGKPYRWEFARHGQEIAIDVPGVLTLDHSGLMVEAAIDGLGIAFVPEHVARAALDSNILAIVLEDWSPAIAGLCLYYPGNRHVPAGLRAFIDMLKTVAFDPAATAW</sequence>
<dbReference type="EMBL" id="CP115174">
    <property type="protein sequence ID" value="WBO23814.1"/>
    <property type="molecule type" value="Genomic_DNA"/>
</dbReference>